<organism evidence="4 5">
    <name type="scientific">Desulfobacter postgatei 2ac9</name>
    <dbReference type="NCBI Taxonomy" id="879212"/>
    <lineage>
        <taxon>Bacteria</taxon>
        <taxon>Pseudomonadati</taxon>
        <taxon>Thermodesulfobacteriota</taxon>
        <taxon>Desulfobacteria</taxon>
        <taxon>Desulfobacterales</taxon>
        <taxon>Desulfobacteraceae</taxon>
        <taxon>Desulfobacter</taxon>
    </lineage>
</organism>
<dbReference type="Proteomes" id="UP000005778">
    <property type="component" value="Chromosome"/>
</dbReference>
<protein>
    <submittedName>
        <fullName evidence="4">Acyl-CoA synthetase (AMP-forming)/AMP-acid ligase II</fullName>
    </submittedName>
</protein>
<dbReference type="AlphaFoldDB" id="I5B1I0"/>
<feature type="domain" description="AMP-dependent synthetase/ligase" evidence="2">
    <location>
        <begin position="134"/>
        <end position="296"/>
    </location>
</feature>
<dbReference type="HOGENOM" id="CLU_599546_0_0_7"/>
<comment type="similarity">
    <text evidence="1">Belongs to the ATP-dependent AMP-binding enzyme family.</text>
</comment>
<dbReference type="InterPro" id="IPR045851">
    <property type="entry name" value="AMP-bd_C_sf"/>
</dbReference>
<feature type="domain" description="AMP-binding enzyme C-terminal" evidence="3">
    <location>
        <begin position="378"/>
        <end position="447"/>
    </location>
</feature>
<dbReference type="eggNOG" id="COG0318">
    <property type="taxonomic scope" value="Bacteria"/>
</dbReference>
<dbReference type="InterPro" id="IPR000873">
    <property type="entry name" value="AMP-dep_synth/lig_dom"/>
</dbReference>
<gene>
    <name evidence="4" type="ORF">DespoDRAFT_01395</name>
</gene>
<keyword evidence="4" id="KW-0436">Ligase</keyword>
<dbReference type="OrthoDB" id="9787658at2"/>
<dbReference type="GO" id="GO:0006631">
    <property type="term" value="P:fatty acid metabolic process"/>
    <property type="evidence" value="ECO:0007669"/>
    <property type="project" value="TreeGrafter"/>
</dbReference>
<reference evidence="4 5" key="2">
    <citation type="submission" date="2012-02" db="EMBL/GenBank/DDBJ databases">
        <title>Improved High-Quality Draft sequence of Desulfobacter postgatei 2ac9.</title>
        <authorList>
            <consortium name="US DOE Joint Genome Institute"/>
            <person name="Lucas S."/>
            <person name="Han J."/>
            <person name="Lapidus A."/>
            <person name="Cheng J.-F."/>
            <person name="Goodwin L."/>
            <person name="Pitluck S."/>
            <person name="Peters L."/>
            <person name="Ovchinnikova G."/>
            <person name="Held B."/>
            <person name="Detter J.C."/>
            <person name="Han C."/>
            <person name="Tapia R."/>
            <person name="Land M."/>
            <person name="Hauser L."/>
            <person name="Kyrpides N."/>
            <person name="Ivanova N."/>
            <person name="Pagani I."/>
            <person name="Orellana R."/>
            <person name="Lovley D."/>
            <person name="Woyke T."/>
        </authorList>
    </citation>
    <scope>NUCLEOTIDE SEQUENCE [LARGE SCALE GENOMIC DNA]</scope>
    <source>
        <strain evidence="4 5">2ac9</strain>
    </source>
</reference>
<dbReference type="InterPro" id="IPR025110">
    <property type="entry name" value="AMP-bd_C"/>
</dbReference>
<dbReference type="Gene3D" id="3.40.50.12780">
    <property type="entry name" value="N-terminal domain of ligase-like"/>
    <property type="match status" value="1"/>
</dbReference>
<dbReference type="GO" id="GO:0031956">
    <property type="term" value="F:medium-chain fatty acid-CoA ligase activity"/>
    <property type="evidence" value="ECO:0007669"/>
    <property type="project" value="TreeGrafter"/>
</dbReference>
<dbReference type="Pfam" id="PF00501">
    <property type="entry name" value="AMP-binding"/>
    <property type="match status" value="1"/>
</dbReference>
<evidence type="ECO:0000256" key="1">
    <source>
        <dbReference type="ARBA" id="ARBA00006432"/>
    </source>
</evidence>
<sequence>MKIDALHCLTEQAVADLLTLKMVGARDRSFCGKCTYGDIHAMAHVILDRCPETHPQRGYLAIFTMNRAVIAAAIVAALAGGPILILPHDISDGALMDLASDPEHTWVVTDPDRTLPDRFKELFVTPDGHSRTPIPLNAGIDPGAPLLKLYTGGSTGTPTIWTKTVENIMGEALFHVGEHQISCDDVVVATVPPYHIYGLLFSVVAPLLAGARVVDQTCRFPHEIVNTVTDTAATILVSVPAHFRALKDHDFSGHNLRLAFSSAGVLDEADERNFRQRNNVFVMEVYGSTETGGIAFRCRGRGETFFSPFDVIETRIAEESLKIRSPFISSEISRNDAGFYLVPDRVKKCCVNRFAILGRSDAVVKIAGLRVDLDRVGSVLKAMDGIRDALVLAKAVPRGRAFDICAFVEGNCTPGDIRQFLSGRLEAAAHPRWIKVVDQIPMTRSGKYDRAAVAALFEPEAG</sequence>
<keyword evidence="5" id="KW-1185">Reference proteome</keyword>
<dbReference type="Gene3D" id="3.30.300.30">
    <property type="match status" value="1"/>
</dbReference>
<dbReference type="SUPFAM" id="SSF56801">
    <property type="entry name" value="Acetyl-CoA synthetase-like"/>
    <property type="match status" value="1"/>
</dbReference>
<evidence type="ECO:0000259" key="2">
    <source>
        <dbReference type="Pfam" id="PF00501"/>
    </source>
</evidence>
<accession>I5B1I0</accession>
<dbReference type="PANTHER" id="PTHR43201:SF8">
    <property type="entry name" value="ACYL-COA SYNTHETASE FAMILY MEMBER 3"/>
    <property type="match status" value="1"/>
</dbReference>
<evidence type="ECO:0000313" key="5">
    <source>
        <dbReference type="Proteomes" id="UP000005778"/>
    </source>
</evidence>
<reference evidence="4 5" key="1">
    <citation type="submission" date="2011-09" db="EMBL/GenBank/DDBJ databases">
        <authorList>
            <consortium name="US DOE Joint Genome Institute (JGI-PGF)"/>
            <person name="Lucas S."/>
            <person name="Han J."/>
            <person name="Lapidus A."/>
            <person name="Cheng J.-F."/>
            <person name="Goodwin L."/>
            <person name="Pitluck S."/>
            <person name="Peters L."/>
            <person name="Land M.L."/>
            <person name="Hauser L."/>
            <person name="Orellana R."/>
            <person name="Lovley D."/>
            <person name="Woyke T.J."/>
        </authorList>
    </citation>
    <scope>NUCLEOTIDE SEQUENCE [LARGE SCALE GENOMIC DNA]</scope>
    <source>
        <strain evidence="4 5">2ac9</strain>
    </source>
</reference>
<dbReference type="EMBL" id="CM001488">
    <property type="protein sequence ID" value="EIM63343.1"/>
    <property type="molecule type" value="Genomic_DNA"/>
</dbReference>
<dbReference type="PANTHER" id="PTHR43201">
    <property type="entry name" value="ACYL-COA SYNTHETASE"/>
    <property type="match status" value="1"/>
</dbReference>
<dbReference type="Pfam" id="PF13193">
    <property type="entry name" value="AMP-binding_C"/>
    <property type="match status" value="1"/>
</dbReference>
<proteinExistence type="inferred from homology"/>
<name>I5B1I0_9BACT</name>
<dbReference type="STRING" id="879212.DespoDRAFT_01395"/>
<dbReference type="RefSeq" id="WP_004072404.1">
    <property type="nucleotide sequence ID" value="NZ_CM001488.1"/>
</dbReference>
<evidence type="ECO:0000313" key="4">
    <source>
        <dbReference type="EMBL" id="EIM63343.1"/>
    </source>
</evidence>
<evidence type="ECO:0000259" key="3">
    <source>
        <dbReference type="Pfam" id="PF13193"/>
    </source>
</evidence>
<dbReference type="InterPro" id="IPR042099">
    <property type="entry name" value="ANL_N_sf"/>
</dbReference>